<feature type="signal peptide" evidence="18">
    <location>
        <begin position="1"/>
        <end position="18"/>
    </location>
</feature>
<dbReference type="InterPro" id="IPR032675">
    <property type="entry name" value="LRR_dom_sf"/>
</dbReference>
<dbReference type="InterPro" id="IPR001611">
    <property type="entry name" value="Leu-rich_rpt"/>
</dbReference>
<evidence type="ECO:0000256" key="1">
    <source>
        <dbReference type="ARBA" id="ARBA00004479"/>
    </source>
</evidence>
<dbReference type="PRINTS" id="PR01537">
    <property type="entry name" value="INTRLKN1R1F"/>
</dbReference>
<dbReference type="SUPFAM" id="SSF52200">
    <property type="entry name" value="Toll/Interleukin receptor TIR domain"/>
    <property type="match status" value="1"/>
</dbReference>
<dbReference type="PANTHER" id="PTHR24365">
    <property type="entry name" value="TOLL-LIKE RECEPTOR"/>
    <property type="match status" value="1"/>
</dbReference>
<dbReference type="GO" id="GO:0002224">
    <property type="term" value="P:toll-like receptor signaling pathway"/>
    <property type="evidence" value="ECO:0007669"/>
    <property type="project" value="UniProtKB-UniRule"/>
</dbReference>
<feature type="transmembrane region" description="Helical" evidence="17">
    <location>
        <begin position="582"/>
        <end position="603"/>
    </location>
</feature>
<comment type="subcellular location">
    <subcellularLocation>
        <location evidence="1">Membrane</location>
        <topology evidence="1">Single-pass type I membrane protein</topology>
    </subcellularLocation>
</comment>
<evidence type="ECO:0000256" key="8">
    <source>
        <dbReference type="ARBA" id="ARBA00022859"/>
    </source>
</evidence>
<keyword evidence="9 17" id="KW-1133">Transmembrane helix</keyword>
<reference evidence="20" key="1">
    <citation type="submission" date="2023-08" db="EMBL/GenBank/DDBJ databases">
        <authorList>
            <person name="Alioto T."/>
            <person name="Alioto T."/>
            <person name="Gomez Garrido J."/>
        </authorList>
    </citation>
    <scope>NUCLEOTIDE SEQUENCE</scope>
</reference>
<evidence type="ECO:0000313" key="21">
    <source>
        <dbReference type="Proteomes" id="UP001178508"/>
    </source>
</evidence>
<evidence type="ECO:0000256" key="9">
    <source>
        <dbReference type="ARBA" id="ARBA00022989"/>
    </source>
</evidence>
<dbReference type="Gene3D" id="3.40.50.10140">
    <property type="entry name" value="Toll/interleukin-1 receptor homology (TIR) domain"/>
    <property type="match status" value="1"/>
</dbReference>
<dbReference type="SMART" id="SM00369">
    <property type="entry name" value="LRR_TYP"/>
    <property type="match status" value="5"/>
</dbReference>
<keyword evidence="14 15" id="KW-0395">Inflammatory response</keyword>
<keyword evidence="7" id="KW-0677">Repeat</keyword>
<evidence type="ECO:0000259" key="19">
    <source>
        <dbReference type="PROSITE" id="PS50104"/>
    </source>
</evidence>
<dbReference type="GO" id="GO:0043235">
    <property type="term" value="C:receptor complex"/>
    <property type="evidence" value="ECO:0007669"/>
    <property type="project" value="TreeGrafter"/>
</dbReference>
<comment type="similarity">
    <text evidence="2 15">Belongs to the Toll-like receptor family.</text>
</comment>
<evidence type="ECO:0000256" key="17">
    <source>
        <dbReference type="SAM" id="Phobius"/>
    </source>
</evidence>
<name>A0AAV1EVA7_XYRNO</name>
<evidence type="ECO:0000256" key="4">
    <source>
        <dbReference type="ARBA" id="ARBA00022614"/>
    </source>
</evidence>
<dbReference type="FunFam" id="3.40.50.10140:FF:000001">
    <property type="entry name" value="Toll-like receptor 2"/>
    <property type="match status" value="1"/>
</dbReference>
<feature type="disulfide bond" evidence="16">
    <location>
        <begin position="346"/>
        <end position="375"/>
    </location>
</feature>
<dbReference type="GO" id="GO:0042497">
    <property type="term" value="F:triacyl lipopeptide binding"/>
    <property type="evidence" value="ECO:0007669"/>
    <property type="project" value="TreeGrafter"/>
</dbReference>
<evidence type="ECO:0000256" key="18">
    <source>
        <dbReference type="SAM" id="SignalP"/>
    </source>
</evidence>
<dbReference type="Proteomes" id="UP001178508">
    <property type="component" value="Chromosome 3"/>
</dbReference>
<dbReference type="PIRSF" id="PIRSF037595">
    <property type="entry name" value="Toll-like_receptor"/>
    <property type="match status" value="1"/>
</dbReference>
<dbReference type="GO" id="GO:0045087">
    <property type="term" value="P:innate immune response"/>
    <property type="evidence" value="ECO:0007669"/>
    <property type="project" value="UniProtKB-UniRule"/>
</dbReference>
<gene>
    <name evidence="20" type="ORF">XNOV1_A034533</name>
</gene>
<evidence type="ECO:0000256" key="2">
    <source>
        <dbReference type="ARBA" id="ARBA00009634"/>
    </source>
</evidence>
<dbReference type="PROSITE" id="PS51450">
    <property type="entry name" value="LRR"/>
    <property type="match status" value="2"/>
</dbReference>
<dbReference type="SMART" id="SM00364">
    <property type="entry name" value="LRR_BAC"/>
    <property type="match status" value="7"/>
</dbReference>
<evidence type="ECO:0000313" key="20">
    <source>
        <dbReference type="EMBL" id="CAJ1052601.1"/>
    </source>
</evidence>
<feature type="disulfide bond" evidence="16">
    <location>
        <begin position="425"/>
        <end position="447"/>
    </location>
</feature>
<keyword evidence="3 15" id="KW-0399">Innate immunity</keyword>
<keyword evidence="5 17" id="KW-0812">Transmembrane</keyword>
<feature type="disulfide bond" evidence="16">
    <location>
        <begin position="27"/>
        <end position="32"/>
    </location>
</feature>
<proteinExistence type="inferred from homology"/>
<dbReference type="GO" id="GO:0005886">
    <property type="term" value="C:plasma membrane"/>
    <property type="evidence" value="ECO:0007669"/>
    <property type="project" value="TreeGrafter"/>
</dbReference>
<evidence type="ECO:0000256" key="3">
    <source>
        <dbReference type="ARBA" id="ARBA00022588"/>
    </source>
</evidence>
<dbReference type="Gene3D" id="3.80.10.10">
    <property type="entry name" value="Ribonuclease Inhibitor"/>
    <property type="match status" value="1"/>
</dbReference>
<dbReference type="Pfam" id="PF01582">
    <property type="entry name" value="TIR"/>
    <property type="match status" value="1"/>
</dbReference>
<keyword evidence="10 17" id="KW-0472">Membrane</keyword>
<accession>A0AAV1EVA7</accession>
<evidence type="ECO:0000256" key="10">
    <source>
        <dbReference type="ARBA" id="ARBA00023136"/>
    </source>
</evidence>
<dbReference type="InterPro" id="IPR035897">
    <property type="entry name" value="Toll_tir_struct_dom_sf"/>
</dbReference>
<keyword evidence="21" id="KW-1185">Reference proteome</keyword>
<evidence type="ECO:0000256" key="11">
    <source>
        <dbReference type="ARBA" id="ARBA00023157"/>
    </source>
</evidence>
<sequence length="784" mass="90158">MTPPSVLMFVLLMHQSFSLSGPQCRSCEQTTCDCSGQNLDRVPAAPSRIITEINLSSNTLKRISKDDFDSYVSLQSLNLSNNNITEIHEQAFDMLTLLENLDLSFNRLENLSAEWFKHLSSLRHLNLLENRYTTLGQGNLFLPLRKLRSLYFGGLESVNKNDFSGLSQLEDVIFDGSKLKYYDRGSLRLTRPITHVTLNLLFPLPGFRSPVRDVLSDVVHPNTTLTFLDTWFFFSNQMIPFNVLSQGGTRNIVFKKVTLSTAACLAFINQMANSNLTKVTFEDVKLFLFFERIDEIPHIDQLEEVVFKNIDLPEFYSFPALIFLQPLLAVVSRVTVINCKMFLIPCQSMGHFSHLENIDMSDNYLTDSAFTEMMCDGEADLPRLQTLNVSRNHLLTFNGQIFAKLDKLENIDMSANKIHSLPETCDWPPTLRFMNLSSLRLTKVTSCLPRSLRILDLSNNMLTVFSIELPFLTDLYISGNKLTSLPDGGFFPRLVFLSIQDNNHQTLSESILNKYEKLETLEGSTNSYICSCDFVAFMKSEVAKHRVTIRDDFRLYVCDSPDAERGKSVRDVTLSVFECHTILAFSLLFLGILAVILAFAGLCRKFSILWYLKMTWTWLKAKRKPKLKKGELNFDAFVSYSEMDSGWVDAHLVPQLEQVQPPLRLCLHKRDFLPGGWILDNIMDAIESSHRTLFVLSQHFVNSEWCKYELDYTHFRLFDHNDDTIVLILLEPIDKDTIPKKFCKLRKVMNSRTYLEWPDDENQIPRFWQNLRAAIMKNESVSKI</sequence>
<organism evidence="20 21">
    <name type="scientific">Xyrichtys novacula</name>
    <name type="common">Pearly razorfish</name>
    <name type="synonym">Hemipteronotus novacula</name>
    <dbReference type="NCBI Taxonomy" id="13765"/>
    <lineage>
        <taxon>Eukaryota</taxon>
        <taxon>Metazoa</taxon>
        <taxon>Chordata</taxon>
        <taxon>Craniata</taxon>
        <taxon>Vertebrata</taxon>
        <taxon>Euteleostomi</taxon>
        <taxon>Actinopterygii</taxon>
        <taxon>Neopterygii</taxon>
        <taxon>Teleostei</taxon>
        <taxon>Neoteleostei</taxon>
        <taxon>Acanthomorphata</taxon>
        <taxon>Eupercaria</taxon>
        <taxon>Labriformes</taxon>
        <taxon>Labridae</taxon>
        <taxon>Xyrichtys</taxon>
    </lineage>
</organism>
<keyword evidence="6 18" id="KW-0732">Signal</keyword>
<evidence type="ECO:0000256" key="14">
    <source>
        <dbReference type="ARBA" id="ARBA00023198"/>
    </source>
</evidence>
<dbReference type="PANTHER" id="PTHR24365:SF17">
    <property type="entry name" value="TOLL-LIKE RECEPTOR 2"/>
    <property type="match status" value="1"/>
</dbReference>
<feature type="chain" id="PRO_5043572632" description="Toll-like receptor 2" evidence="18">
    <location>
        <begin position="19"/>
        <end position="784"/>
    </location>
</feature>
<keyword evidence="13" id="KW-0325">Glycoprotein</keyword>
<dbReference type="EMBL" id="OY660866">
    <property type="protein sequence ID" value="CAJ1052601.1"/>
    <property type="molecule type" value="Genomic_DNA"/>
</dbReference>
<protein>
    <recommendedName>
        <fullName evidence="15">Toll-like receptor 2</fullName>
    </recommendedName>
</protein>
<dbReference type="SUPFAM" id="SSF52058">
    <property type="entry name" value="L domain-like"/>
    <property type="match status" value="2"/>
</dbReference>
<dbReference type="Pfam" id="PF13855">
    <property type="entry name" value="LRR_8"/>
    <property type="match status" value="2"/>
</dbReference>
<dbReference type="GO" id="GO:0004888">
    <property type="term" value="F:transmembrane signaling receptor activity"/>
    <property type="evidence" value="ECO:0007669"/>
    <property type="project" value="InterPro"/>
</dbReference>
<evidence type="ECO:0000256" key="5">
    <source>
        <dbReference type="ARBA" id="ARBA00022692"/>
    </source>
</evidence>
<evidence type="ECO:0000256" key="13">
    <source>
        <dbReference type="ARBA" id="ARBA00023180"/>
    </source>
</evidence>
<evidence type="ECO:0000256" key="16">
    <source>
        <dbReference type="PIRSR" id="PIRSR037595-2"/>
    </source>
</evidence>
<comment type="function">
    <text evidence="15">Cooperates with LY96 to mediate the innate immune response to bacterial lipoproteins and other microbial cell wall components. Cooperates with TLR1 or TLR6 to mediate the innate immune response to bacterial lipoproteins or lipopeptides. Acts via MYD88 and TRAF6, leading to NF-kappa-B activation, cytokine secretion and the inflammatory response.</text>
</comment>
<keyword evidence="4" id="KW-0433">Leucine-rich repeat</keyword>
<feature type="domain" description="TIR" evidence="19">
    <location>
        <begin position="632"/>
        <end position="775"/>
    </location>
</feature>
<keyword evidence="12 15" id="KW-0675">Receptor</keyword>
<dbReference type="GO" id="GO:0006954">
    <property type="term" value="P:inflammatory response"/>
    <property type="evidence" value="ECO:0007669"/>
    <property type="project" value="UniProtKB-UniRule"/>
</dbReference>
<evidence type="ECO:0000256" key="7">
    <source>
        <dbReference type="ARBA" id="ARBA00022737"/>
    </source>
</evidence>
<dbReference type="SMART" id="SM00255">
    <property type="entry name" value="TIR"/>
    <property type="match status" value="1"/>
</dbReference>
<evidence type="ECO:0000256" key="6">
    <source>
        <dbReference type="ARBA" id="ARBA00022729"/>
    </source>
</evidence>
<dbReference type="PROSITE" id="PS50104">
    <property type="entry name" value="TIR"/>
    <property type="match status" value="1"/>
</dbReference>
<evidence type="ECO:0000256" key="12">
    <source>
        <dbReference type="ARBA" id="ARBA00023170"/>
    </source>
</evidence>
<dbReference type="InterPro" id="IPR017241">
    <property type="entry name" value="Toll-like_receptor"/>
</dbReference>
<dbReference type="InterPro" id="IPR003591">
    <property type="entry name" value="Leu-rich_rpt_typical-subtyp"/>
</dbReference>
<dbReference type="InterPro" id="IPR000157">
    <property type="entry name" value="TIR_dom"/>
</dbReference>
<keyword evidence="8 15" id="KW-0391">Immunity</keyword>
<evidence type="ECO:0000256" key="15">
    <source>
        <dbReference type="PIRNR" id="PIRNR037595"/>
    </source>
</evidence>
<keyword evidence="11 16" id="KW-1015">Disulfide bond</keyword>
<dbReference type="AlphaFoldDB" id="A0AAV1EVA7"/>